<evidence type="ECO:0000256" key="3">
    <source>
        <dbReference type="SAM" id="SignalP"/>
    </source>
</evidence>
<organism evidence="4 5">
    <name type="scientific">Cristinia sonorae</name>
    <dbReference type="NCBI Taxonomy" id="1940300"/>
    <lineage>
        <taxon>Eukaryota</taxon>
        <taxon>Fungi</taxon>
        <taxon>Dikarya</taxon>
        <taxon>Basidiomycota</taxon>
        <taxon>Agaricomycotina</taxon>
        <taxon>Agaricomycetes</taxon>
        <taxon>Agaricomycetidae</taxon>
        <taxon>Agaricales</taxon>
        <taxon>Pleurotineae</taxon>
        <taxon>Stephanosporaceae</taxon>
        <taxon>Cristinia</taxon>
    </lineage>
</organism>
<feature type="region of interest" description="Disordered" evidence="1">
    <location>
        <begin position="65"/>
        <end position="134"/>
    </location>
</feature>
<name>A0A8K0URQ5_9AGAR</name>
<keyword evidence="3" id="KW-0732">Signal</keyword>
<feature type="compositionally biased region" description="Basic and acidic residues" evidence="1">
    <location>
        <begin position="78"/>
        <end position="92"/>
    </location>
</feature>
<protein>
    <recommendedName>
        <fullName evidence="6">Transmembrane protein</fullName>
    </recommendedName>
</protein>
<feature type="compositionally biased region" description="Polar residues" evidence="1">
    <location>
        <begin position="328"/>
        <end position="348"/>
    </location>
</feature>
<evidence type="ECO:0000313" key="5">
    <source>
        <dbReference type="Proteomes" id="UP000813824"/>
    </source>
</evidence>
<keyword evidence="5" id="KW-1185">Reference proteome</keyword>
<keyword evidence="2" id="KW-0812">Transmembrane</keyword>
<feature type="compositionally biased region" description="Polar residues" evidence="1">
    <location>
        <begin position="364"/>
        <end position="379"/>
    </location>
</feature>
<dbReference type="Proteomes" id="UP000813824">
    <property type="component" value="Unassembled WGS sequence"/>
</dbReference>
<evidence type="ECO:0008006" key="6">
    <source>
        <dbReference type="Google" id="ProtNLM"/>
    </source>
</evidence>
<feature type="region of interest" description="Disordered" evidence="1">
    <location>
        <begin position="258"/>
        <end position="380"/>
    </location>
</feature>
<gene>
    <name evidence="4" type="ORF">BXZ70DRAFT_928422</name>
</gene>
<dbReference type="EMBL" id="JAEVFJ010000009">
    <property type="protein sequence ID" value="KAH8102401.1"/>
    <property type="molecule type" value="Genomic_DNA"/>
</dbReference>
<feature type="chain" id="PRO_5035453160" description="Transmembrane protein" evidence="3">
    <location>
        <begin position="26"/>
        <end position="447"/>
    </location>
</feature>
<reference evidence="4" key="1">
    <citation type="journal article" date="2021" name="New Phytol.">
        <title>Evolutionary innovations through gain and loss of genes in the ectomycorrhizal Boletales.</title>
        <authorList>
            <person name="Wu G."/>
            <person name="Miyauchi S."/>
            <person name="Morin E."/>
            <person name="Kuo A."/>
            <person name="Drula E."/>
            <person name="Varga T."/>
            <person name="Kohler A."/>
            <person name="Feng B."/>
            <person name="Cao Y."/>
            <person name="Lipzen A."/>
            <person name="Daum C."/>
            <person name="Hundley H."/>
            <person name="Pangilinan J."/>
            <person name="Johnson J."/>
            <person name="Barry K."/>
            <person name="LaButti K."/>
            <person name="Ng V."/>
            <person name="Ahrendt S."/>
            <person name="Min B."/>
            <person name="Choi I.G."/>
            <person name="Park H."/>
            <person name="Plett J.M."/>
            <person name="Magnuson J."/>
            <person name="Spatafora J.W."/>
            <person name="Nagy L.G."/>
            <person name="Henrissat B."/>
            <person name="Grigoriev I.V."/>
            <person name="Yang Z.L."/>
            <person name="Xu J."/>
            <person name="Martin F.M."/>
        </authorList>
    </citation>
    <scope>NUCLEOTIDE SEQUENCE</scope>
    <source>
        <strain evidence="4">KKN 215</strain>
    </source>
</reference>
<sequence length="447" mass="48932">MKKRLPVSAVQSMILWLLCVNCVLSIPLSTVFIRELSPTAAATRLPDIMQRRALDDIFNTLQGSDPTLAVGHNAPKAEATHEPDSTNTHDQHTTPNPNGLLGHLTAIGSSTTTTGTPSGHSSTGAATTTQGGRYSIIGSLPPVPTPTGGHTIMTSWGSPSIHAFPTSTSSPGTNTNASGLSSKDQAIKQWKIIGVAVIAFSTVAAILLLAVFFDQWWRFIKDVCGNGKKNKGLGNEELVPDWEKASWEVRFGDDRHRYPSFSSFPSEAGEGKARVGGASTGNEGGWTRPQKQPSPLRDEVQDTSGSTQEVDISTISPYYDPLQPPSPARQQTYASHLSPQRNPSLTRSKSQRSQRDHDPFDDPQQLQLPRSPRTRSISARSIGGESVYGGIAMIERSVAPIPSLYPLSFYLTYIRSYAFHRPSTFQPHFQSDILLPFRRFRRLRRWC</sequence>
<accession>A0A8K0URQ5</accession>
<proteinExistence type="predicted"/>
<feature type="signal peptide" evidence="3">
    <location>
        <begin position="1"/>
        <end position="25"/>
    </location>
</feature>
<feature type="compositionally biased region" description="Polar residues" evidence="1">
    <location>
        <begin position="302"/>
        <end position="316"/>
    </location>
</feature>
<dbReference type="AlphaFoldDB" id="A0A8K0URQ5"/>
<feature type="compositionally biased region" description="Low complexity" evidence="1">
    <location>
        <begin position="105"/>
        <end position="132"/>
    </location>
</feature>
<evidence type="ECO:0000313" key="4">
    <source>
        <dbReference type="EMBL" id="KAH8102401.1"/>
    </source>
</evidence>
<dbReference type="OrthoDB" id="3266475at2759"/>
<keyword evidence="2" id="KW-0472">Membrane</keyword>
<comment type="caution">
    <text evidence="4">The sequence shown here is derived from an EMBL/GenBank/DDBJ whole genome shotgun (WGS) entry which is preliminary data.</text>
</comment>
<evidence type="ECO:0000256" key="1">
    <source>
        <dbReference type="SAM" id="MobiDB-lite"/>
    </source>
</evidence>
<evidence type="ECO:0000256" key="2">
    <source>
        <dbReference type="SAM" id="Phobius"/>
    </source>
</evidence>
<keyword evidence="2" id="KW-1133">Transmembrane helix</keyword>
<feature type="transmembrane region" description="Helical" evidence="2">
    <location>
        <begin position="192"/>
        <end position="213"/>
    </location>
</feature>